<feature type="region of interest" description="Disordered" evidence="1">
    <location>
        <begin position="1"/>
        <end position="166"/>
    </location>
</feature>
<feature type="compositionally biased region" description="Polar residues" evidence="1">
    <location>
        <begin position="29"/>
        <end position="46"/>
    </location>
</feature>
<feature type="compositionally biased region" description="Low complexity" evidence="1">
    <location>
        <begin position="127"/>
        <end position="137"/>
    </location>
</feature>
<feature type="compositionally biased region" description="Low complexity" evidence="1">
    <location>
        <begin position="145"/>
        <end position="154"/>
    </location>
</feature>
<name>A0A1Y2DDN2_9BASI</name>
<organism evidence="2 3">
    <name type="scientific">Leucosporidium creatinivorum</name>
    <dbReference type="NCBI Taxonomy" id="106004"/>
    <lineage>
        <taxon>Eukaryota</taxon>
        <taxon>Fungi</taxon>
        <taxon>Dikarya</taxon>
        <taxon>Basidiomycota</taxon>
        <taxon>Pucciniomycotina</taxon>
        <taxon>Microbotryomycetes</taxon>
        <taxon>Leucosporidiales</taxon>
        <taxon>Leucosporidium</taxon>
    </lineage>
</organism>
<feature type="compositionally biased region" description="Low complexity" evidence="1">
    <location>
        <begin position="83"/>
        <end position="113"/>
    </location>
</feature>
<keyword evidence="3" id="KW-1185">Reference proteome</keyword>
<protein>
    <submittedName>
        <fullName evidence="2">Uncharacterized protein</fullName>
    </submittedName>
</protein>
<evidence type="ECO:0000256" key="1">
    <source>
        <dbReference type="SAM" id="MobiDB-lite"/>
    </source>
</evidence>
<dbReference type="EMBL" id="MCGR01000082">
    <property type="protein sequence ID" value="ORY57393.1"/>
    <property type="molecule type" value="Genomic_DNA"/>
</dbReference>
<gene>
    <name evidence="2" type="ORF">BCR35DRAFT_210650</name>
</gene>
<feature type="compositionally biased region" description="Pro residues" evidence="1">
    <location>
        <begin position="155"/>
        <end position="166"/>
    </location>
</feature>
<feature type="compositionally biased region" description="Polar residues" evidence="1">
    <location>
        <begin position="63"/>
        <end position="72"/>
    </location>
</feature>
<reference evidence="2 3" key="1">
    <citation type="submission" date="2016-07" db="EMBL/GenBank/DDBJ databases">
        <title>Pervasive Adenine N6-methylation of Active Genes in Fungi.</title>
        <authorList>
            <consortium name="DOE Joint Genome Institute"/>
            <person name="Mondo S.J."/>
            <person name="Dannebaum R.O."/>
            <person name="Kuo R.C."/>
            <person name="Labutti K."/>
            <person name="Haridas S."/>
            <person name="Kuo A."/>
            <person name="Salamov A."/>
            <person name="Ahrendt S.R."/>
            <person name="Lipzen A."/>
            <person name="Sullivan W."/>
            <person name="Andreopoulos W.B."/>
            <person name="Clum A."/>
            <person name="Lindquist E."/>
            <person name="Daum C."/>
            <person name="Ramamoorthy G.K."/>
            <person name="Gryganskyi A."/>
            <person name="Culley D."/>
            <person name="Magnuson J.K."/>
            <person name="James T.Y."/>
            <person name="O'Malley M.A."/>
            <person name="Stajich J.E."/>
            <person name="Spatafora J.W."/>
            <person name="Visel A."/>
            <person name="Grigoriev I.V."/>
        </authorList>
    </citation>
    <scope>NUCLEOTIDE SEQUENCE [LARGE SCALE GENOMIC DNA]</scope>
    <source>
        <strain evidence="2 3">62-1032</strain>
    </source>
</reference>
<dbReference type="Proteomes" id="UP000193467">
    <property type="component" value="Unassembled WGS sequence"/>
</dbReference>
<evidence type="ECO:0000313" key="2">
    <source>
        <dbReference type="EMBL" id="ORY57393.1"/>
    </source>
</evidence>
<sequence>MTRKRRAVLPHLPCGREGSRRRSSHGYAPSSQNEAATSSLRGSSPPSEMGAAGFPKAHLSHRFCTSSTTPSLQMHYRPPTPPASSTSTTSSPSSGTRRLTASSPSRRSCSSTSLLGATPTRRTLSQTSRHTPSSPTAPSSPPSSLPSSSAVRRSPSPPPSPFSEQS</sequence>
<evidence type="ECO:0000313" key="3">
    <source>
        <dbReference type="Proteomes" id="UP000193467"/>
    </source>
</evidence>
<dbReference type="AlphaFoldDB" id="A0A1Y2DDN2"/>
<dbReference type="InParanoid" id="A0A1Y2DDN2"/>
<proteinExistence type="predicted"/>
<comment type="caution">
    <text evidence="2">The sequence shown here is derived from an EMBL/GenBank/DDBJ whole genome shotgun (WGS) entry which is preliminary data.</text>
</comment>
<accession>A0A1Y2DDN2</accession>